<dbReference type="RefSeq" id="WP_374706027.1">
    <property type="nucleotide sequence ID" value="NZ_BORR01000037.1"/>
</dbReference>
<gene>
    <name evidence="2" type="ORF">J41TS12_50390</name>
</gene>
<name>A0A919XYT7_9BACL</name>
<dbReference type="InterPro" id="IPR054201">
    <property type="entry name" value="DUF6906"/>
</dbReference>
<dbReference type="AlphaFoldDB" id="A0A919XYT7"/>
<organism evidence="2 3">
    <name type="scientific">Paenibacillus antibioticophila</name>
    <dbReference type="NCBI Taxonomy" id="1274374"/>
    <lineage>
        <taxon>Bacteria</taxon>
        <taxon>Bacillati</taxon>
        <taxon>Bacillota</taxon>
        <taxon>Bacilli</taxon>
        <taxon>Bacillales</taxon>
        <taxon>Paenibacillaceae</taxon>
        <taxon>Paenibacillus</taxon>
    </lineage>
</organism>
<evidence type="ECO:0000259" key="1">
    <source>
        <dbReference type="Pfam" id="PF21847"/>
    </source>
</evidence>
<comment type="caution">
    <text evidence="2">The sequence shown here is derived from an EMBL/GenBank/DDBJ whole genome shotgun (WGS) entry which is preliminary data.</text>
</comment>
<dbReference type="Proteomes" id="UP000681162">
    <property type="component" value="Unassembled WGS sequence"/>
</dbReference>
<evidence type="ECO:0000313" key="2">
    <source>
        <dbReference type="EMBL" id="GIO40178.1"/>
    </source>
</evidence>
<dbReference type="EMBL" id="BORR01000037">
    <property type="protein sequence ID" value="GIO40178.1"/>
    <property type="molecule type" value="Genomic_DNA"/>
</dbReference>
<keyword evidence="3" id="KW-1185">Reference proteome</keyword>
<feature type="domain" description="DUF6906" evidence="1">
    <location>
        <begin position="1"/>
        <end position="50"/>
    </location>
</feature>
<accession>A0A919XYT7</accession>
<sequence>MKQGKKPTRRQLKIIIANVATPGDWLVTKSLPDELHLVRKNYPDTTKIIYL</sequence>
<evidence type="ECO:0000313" key="3">
    <source>
        <dbReference type="Proteomes" id="UP000681162"/>
    </source>
</evidence>
<dbReference type="Pfam" id="PF21847">
    <property type="entry name" value="DUF6906"/>
    <property type="match status" value="1"/>
</dbReference>
<proteinExistence type="predicted"/>
<reference evidence="2 3" key="1">
    <citation type="submission" date="2021-03" db="EMBL/GenBank/DDBJ databases">
        <title>Antimicrobial resistance genes in bacteria isolated from Japanese honey, and their potential for conferring macrolide and lincosamide resistance in the American foulbrood pathogen Paenibacillus larvae.</title>
        <authorList>
            <person name="Okamoto M."/>
            <person name="Kumagai M."/>
            <person name="Kanamori H."/>
            <person name="Takamatsu D."/>
        </authorList>
    </citation>
    <scope>NUCLEOTIDE SEQUENCE [LARGE SCALE GENOMIC DNA]</scope>
    <source>
        <strain evidence="2 3">J41TS12</strain>
    </source>
</reference>
<protein>
    <recommendedName>
        <fullName evidence="1">DUF6906 domain-containing protein</fullName>
    </recommendedName>
</protein>